<evidence type="ECO:0000313" key="2">
    <source>
        <dbReference type="Proteomes" id="UP001055811"/>
    </source>
</evidence>
<sequence>MAAVIRLLDILLCDDRLTDAHCSTITQIHRCSTALLRLLNNILDISKELQVESGKLVLEEAEFDLGRELEGLVDMYFVQCKNHNVETIIDLSDDMPKVVLCI</sequence>
<evidence type="ECO:0000313" key="1">
    <source>
        <dbReference type="EMBL" id="KAI3689260.1"/>
    </source>
</evidence>
<accession>A0ACB8YZ16</accession>
<comment type="caution">
    <text evidence="1">The sequence shown here is derived from an EMBL/GenBank/DDBJ whole genome shotgun (WGS) entry which is preliminary data.</text>
</comment>
<protein>
    <submittedName>
        <fullName evidence="1">Uncharacterized protein</fullName>
    </submittedName>
</protein>
<proteinExistence type="predicted"/>
<reference evidence="2" key="1">
    <citation type="journal article" date="2022" name="Mol. Ecol. Resour.">
        <title>The genomes of chicory, endive, great burdock and yacon provide insights into Asteraceae palaeo-polyploidization history and plant inulin production.</title>
        <authorList>
            <person name="Fan W."/>
            <person name="Wang S."/>
            <person name="Wang H."/>
            <person name="Wang A."/>
            <person name="Jiang F."/>
            <person name="Liu H."/>
            <person name="Zhao H."/>
            <person name="Xu D."/>
            <person name="Zhang Y."/>
        </authorList>
    </citation>
    <scope>NUCLEOTIDE SEQUENCE [LARGE SCALE GENOMIC DNA]</scope>
    <source>
        <strain evidence="2">cv. Punajuju</strain>
    </source>
</reference>
<dbReference type="Proteomes" id="UP001055811">
    <property type="component" value="Linkage Group LG09"/>
</dbReference>
<name>A0ACB8YZ16_CICIN</name>
<dbReference type="EMBL" id="CM042017">
    <property type="protein sequence ID" value="KAI3689260.1"/>
    <property type="molecule type" value="Genomic_DNA"/>
</dbReference>
<keyword evidence="2" id="KW-1185">Reference proteome</keyword>
<reference evidence="1 2" key="2">
    <citation type="journal article" date="2022" name="Mol. Ecol. Resour.">
        <title>The genomes of chicory, endive, great burdock and yacon provide insights into Asteraceae paleo-polyploidization history and plant inulin production.</title>
        <authorList>
            <person name="Fan W."/>
            <person name="Wang S."/>
            <person name="Wang H."/>
            <person name="Wang A."/>
            <person name="Jiang F."/>
            <person name="Liu H."/>
            <person name="Zhao H."/>
            <person name="Xu D."/>
            <person name="Zhang Y."/>
        </authorList>
    </citation>
    <scope>NUCLEOTIDE SEQUENCE [LARGE SCALE GENOMIC DNA]</scope>
    <source>
        <strain evidence="2">cv. Punajuju</strain>
        <tissue evidence="1">Leaves</tissue>
    </source>
</reference>
<organism evidence="1 2">
    <name type="scientific">Cichorium intybus</name>
    <name type="common">Chicory</name>
    <dbReference type="NCBI Taxonomy" id="13427"/>
    <lineage>
        <taxon>Eukaryota</taxon>
        <taxon>Viridiplantae</taxon>
        <taxon>Streptophyta</taxon>
        <taxon>Embryophyta</taxon>
        <taxon>Tracheophyta</taxon>
        <taxon>Spermatophyta</taxon>
        <taxon>Magnoliopsida</taxon>
        <taxon>eudicotyledons</taxon>
        <taxon>Gunneridae</taxon>
        <taxon>Pentapetalae</taxon>
        <taxon>asterids</taxon>
        <taxon>campanulids</taxon>
        <taxon>Asterales</taxon>
        <taxon>Asteraceae</taxon>
        <taxon>Cichorioideae</taxon>
        <taxon>Cichorieae</taxon>
        <taxon>Cichoriinae</taxon>
        <taxon>Cichorium</taxon>
    </lineage>
</organism>
<gene>
    <name evidence="1" type="ORF">L2E82_47213</name>
</gene>